<comment type="caution">
    <text evidence="3">The sequence shown here is derived from an EMBL/GenBank/DDBJ whole genome shotgun (WGS) entry which is preliminary data.</text>
</comment>
<keyword evidence="3" id="KW-0540">Nuclease</keyword>
<dbReference type="InterPro" id="IPR036691">
    <property type="entry name" value="Endo/exonu/phosph_ase_sf"/>
</dbReference>
<evidence type="ECO:0000259" key="2">
    <source>
        <dbReference type="Pfam" id="PF03372"/>
    </source>
</evidence>
<dbReference type="Gene3D" id="3.60.10.10">
    <property type="entry name" value="Endonuclease/exonuclease/phosphatase"/>
    <property type="match status" value="1"/>
</dbReference>
<proteinExistence type="predicted"/>
<dbReference type="InterPro" id="IPR005135">
    <property type="entry name" value="Endo/exonuclease/phosphatase"/>
</dbReference>
<reference evidence="3 4" key="1">
    <citation type="submission" date="2023-03" db="EMBL/GenBank/DDBJ databases">
        <title>Paludisphaera mucosa sp. nov. a novel planctomycete from northern fen.</title>
        <authorList>
            <person name="Ivanova A."/>
        </authorList>
    </citation>
    <scope>NUCLEOTIDE SEQUENCE [LARGE SCALE GENOMIC DNA]</scope>
    <source>
        <strain evidence="3 4">Pla2</strain>
    </source>
</reference>
<evidence type="ECO:0000256" key="1">
    <source>
        <dbReference type="SAM" id="MobiDB-lite"/>
    </source>
</evidence>
<keyword evidence="3" id="KW-0255">Endonuclease</keyword>
<dbReference type="RefSeq" id="WP_277861243.1">
    <property type="nucleotide sequence ID" value="NZ_JARRAG010000002.1"/>
</dbReference>
<dbReference type="Pfam" id="PF03372">
    <property type="entry name" value="Exo_endo_phos"/>
    <property type="match status" value="1"/>
</dbReference>
<dbReference type="EMBL" id="JARRAG010000002">
    <property type="protein sequence ID" value="MDG3004892.1"/>
    <property type="molecule type" value="Genomic_DNA"/>
</dbReference>
<dbReference type="GO" id="GO:0004519">
    <property type="term" value="F:endonuclease activity"/>
    <property type="evidence" value="ECO:0007669"/>
    <property type="project" value="UniProtKB-KW"/>
</dbReference>
<keyword evidence="4" id="KW-1185">Reference proteome</keyword>
<gene>
    <name evidence="3" type="ORF">PZE19_13985</name>
</gene>
<evidence type="ECO:0000313" key="4">
    <source>
        <dbReference type="Proteomes" id="UP001216907"/>
    </source>
</evidence>
<keyword evidence="3" id="KW-0378">Hydrolase</keyword>
<sequence>MPLLPLGIAATAFALAHRGGSARWPRYVLAALGLAAIVGSGSTMIGRGPTSSSTPPAAPGGEVRLLHWNVLWGGRPRTDASWRSIEDAILRDAPDVVVLSEAPPDARLESLQGRLGAGWSRTQVGHDPGDPYWFKLVALSRWPVASGRTVLIRNGTAMDVRVERPGRPIRLLVVDGRSKITQLRTPMLLDVADACRAAFAAGDPYDVVAGDFNAVSRSIGFDALRSAAGGYEPASASSTGWRGTWPMPSPVYDIDHVWVNAAWRVAACSLFANLACDHRGQLVRLTPPRPPADGSVDAPQPPAGLVAEPDRAAVRGPKMARGTHASSRRPGFTTRRAASGP</sequence>
<dbReference type="Proteomes" id="UP001216907">
    <property type="component" value="Unassembled WGS sequence"/>
</dbReference>
<evidence type="ECO:0000313" key="3">
    <source>
        <dbReference type="EMBL" id="MDG3004892.1"/>
    </source>
</evidence>
<name>A0ABT6FBI0_9BACT</name>
<protein>
    <submittedName>
        <fullName evidence="3">Endonuclease/exonuclease/phosphatase family protein</fullName>
    </submittedName>
</protein>
<feature type="region of interest" description="Disordered" evidence="1">
    <location>
        <begin position="285"/>
        <end position="341"/>
    </location>
</feature>
<organism evidence="3 4">
    <name type="scientific">Paludisphaera mucosa</name>
    <dbReference type="NCBI Taxonomy" id="3030827"/>
    <lineage>
        <taxon>Bacteria</taxon>
        <taxon>Pseudomonadati</taxon>
        <taxon>Planctomycetota</taxon>
        <taxon>Planctomycetia</taxon>
        <taxon>Isosphaerales</taxon>
        <taxon>Isosphaeraceae</taxon>
        <taxon>Paludisphaera</taxon>
    </lineage>
</organism>
<dbReference type="SUPFAM" id="SSF56219">
    <property type="entry name" value="DNase I-like"/>
    <property type="match status" value="1"/>
</dbReference>
<accession>A0ABT6FBI0</accession>
<feature type="domain" description="Endonuclease/exonuclease/phosphatase" evidence="2">
    <location>
        <begin position="66"/>
        <end position="272"/>
    </location>
</feature>